<evidence type="ECO:0000313" key="1">
    <source>
        <dbReference type="EMBL" id="MCI68630.1"/>
    </source>
</evidence>
<keyword evidence="2" id="KW-1185">Reference proteome</keyword>
<accession>A0A392U873</accession>
<proteinExistence type="predicted"/>
<sequence length="34" mass="3768">VVLEEGVLVLVVGVEVRAGRGFGLGLLRFWSERR</sequence>
<reference evidence="1 2" key="1">
    <citation type="journal article" date="2018" name="Front. Plant Sci.">
        <title>Red Clover (Trifolium pratense) and Zigzag Clover (T. medium) - A Picture of Genomic Similarities and Differences.</title>
        <authorList>
            <person name="Dluhosova J."/>
            <person name="Istvanek J."/>
            <person name="Nedelnik J."/>
            <person name="Repkova J."/>
        </authorList>
    </citation>
    <scope>NUCLEOTIDE SEQUENCE [LARGE SCALE GENOMIC DNA]</scope>
    <source>
        <strain evidence="2">cv. 10/8</strain>
        <tissue evidence="1">Leaf</tissue>
    </source>
</reference>
<name>A0A392U873_9FABA</name>
<dbReference type="Proteomes" id="UP000265520">
    <property type="component" value="Unassembled WGS sequence"/>
</dbReference>
<protein>
    <submittedName>
        <fullName evidence="1">Uncharacterized protein</fullName>
    </submittedName>
</protein>
<comment type="caution">
    <text evidence="1">The sequence shown here is derived from an EMBL/GenBank/DDBJ whole genome shotgun (WGS) entry which is preliminary data.</text>
</comment>
<feature type="non-terminal residue" evidence="1">
    <location>
        <position position="1"/>
    </location>
</feature>
<dbReference type="EMBL" id="LXQA010739897">
    <property type="protein sequence ID" value="MCI68630.1"/>
    <property type="molecule type" value="Genomic_DNA"/>
</dbReference>
<dbReference type="AlphaFoldDB" id="A0A392U873"/>
<evidence type="ECO:0000313" key="2">
    <source>
        <dbReference type="Proteomes" id="UP000265520"/>
    </source>
</evidence>
<organism evidence="1 2">
    <name type="scientific">Trifolium medium</name>
    <dbReference type="NCBI Taxonomy" id="97028"/>
    <lineage>
        <taxon>Eukaryota</taxon>
        <taxon>Viridiplantae</taxon>
        <taxon>Streptophyta</taxon>
        <taxon>Embryophyta</taxon>
        <taxon>Tracheophyta</taxon>
        <taxon>Spermatophyta</taxon>
        <taxon>Magnoliopsida</taxon>
        <taxon>eudicotyledons</taxon>
        <taxon>Gunneridae</taxon>
        <taxon>Pentapetalae</taxon>
        <taxon>rosids</taxon>
        <taxon>fabids</taxon>
        <taxon>Fabales</taxon>
        <taxon>Fabaceae</taxon>
        <taxon>Papilionoideae</taxon>
        <taxon>50 kb inversion clade</taxon>
        <taxon>NPAAA clade</taxon>
        <taxon>Hologalegina</taxon>
        <taxon>IRL clade</taxon>
        <taxon>Trifolieae</taxon>
        <taxon>Trifolium</taxon>
    </lineage>
</organism>